<dbReference type="GO" id="GO:0005524">
    <property type="term" value="F:ATP binding"/>
    <property type="evidence" value="ECO:0007669"/>
    <property type="project" value="UniProtKB-KW"/>
</dbReference>
<feature type="compositionally biased region" description="Basic and acidic residues" evidence="11">
    <location>
        <begin position="254"/>
        <end position="263"/>
    </location>
</feature>
<keyword evidence="10" id="KW-0547">Nucleotide-binding</keyword>
<dbReference type="CDD" id="cd09135">
    <property type="entry name" value="PLDc_PGS1_euk_1"/>
    <property type="match status" value="1"/>
</dbReference>
<feature type="domain" description="PLD phosphodiesterase" evidence="12">
    <location>
        <begin position="140"/>
        <end position="166"/>
    </location>
</feature>
<proteinExistence type="inferred from homology"/>
<evidence type="ECO:0000313" key="14">
    <source>
        <dbReference type="Proteomes" id="UP000689195"/>
    </source>
</evidence>
<comment type="pathway">
    <text evidence="1 10">Phospholipid metabolism; phosphatidylglycerol biosynthesis; phosphatidylglycerol from CDP-diacylglycerol: step 1/2.</text>
</comment>
<dbReference type="GO" id="GO:0005739">
    <property type="term" value="C:mitochondrion"/>
    <property type="evidence" value="ECO:0007669"/>
    <property type="project" value="UniProtKB-SubCell"/>
</dbReference>
<keyword evidence="3 10" id="KW-0444">Lipid biosynthesis</keyword>
<accession>A0A8S1TZK9</accession>
<reference evidence="13" key="1">
    <citation type="submission" date="2021-01" db="EMBL/GenBank/DDBJ databases">
        <authorList>
            <consortium name="Genoscope - CEA"/>
            <person name="William W."/>
        </authorList>
    </citation>
    <scope>NUCLEOTIDE SEQUENCE</scope>
</reference>
<dbReference type="SMART" id="SM00155">
    <property type="entry name" value="PLDc"/>
    <property type="match status" value="2"/>
</dbReference>
<evidence type="ECO:0000256" key="8">
    <source>
        <dbReference type="ARBA" id="ARBA00023264"/>
    </source>
</evidence>
<sequence length="540" mass="64881">MNQLLNNLKFHKPFFKLNTAQIEILKDPVDFYVNLHKGIKNAQKRIVWSTLYIGNGNMEEFLIESLSNQQRRFEQLRISLLMDYYRGTRRDKKNHQTPIDHYLYLRMQNLYSNNMKLGLMRHPFLPQFANMLEESAAREIFNVHHMKWYIFDNRVILTGANLQEQYFINRQDRYMVFHEANELADYLDDAQSALLQHAYYVDFDSNSKFDPLRAQPFKRQQYFKEFHQTWKIFKFSYKEAAEIKSDDEEYQEQQQEKVQKQEEDNNNNIKQEQEQEQEEELSKEEMLQFYERDLIVEQKIQERKEQAKLILNKSFNKGDVQNIINRLEKALYKDEERELDEGEECTVLITLHIPYLQTDEDKLVFMKILENLDQFTSVTWASGYMNFTKTIINFVNNCKTDIKFITASPEANGFHKAGKAKSFIPFLYRYFELAIDKPIFEYKRNGWTFHTKGFWAELQDGSIMTIIGSSNYAVRSEKRDNEIQAYIFTQCPMFKQDLKKEQNYLLNYAENITKEEIIKDNEIKINWKIKLLSKIFKSMM</sequence>
<evidence type="ECO:0000256" key="9">
    <source>
        <dbReference type="ARBA" id="ARBA00048586"/>
    </source>
</evidence>
<dbReference type="AlphaFoldDB" id="A0A8S1TZK9"/>
<evidence type="ECO:0000256" key="10">
    <source>
        <dbReference type="RuleBase" id="RU365024"/>
    </source>
</evidence>
<dbReference type="PANTHER" id="PTHR12586:SF1">
    <property type="entry name" value="CDP-DIACYLGLYCEROL--GLYCEROL-3-PHOSPHATE 3-PHOSPHATIDYLTRANSFERASE, MITOCHONDRIAL"/>
    <property type="match status" value="1"/>
</dbReference>
<evidence type="ECO:0000256" key="6">
    <source>
        <dbReference type="ARBA" id="ARBA00023098"/>
    </source>
</evidence>
<evidence type="ECO:0000256" key="7">
    <source>
        <dbReference type="ARBA" id="ARBA00023209"/>
    </source>
</evidence>
<evidence type="ECO:0000256" key="2">
    <source>
        <dbReference type="ARBA" id="ARBA00010682"/>
    </source>
</evidence>
<protein>
    <recommendedName>
        <fullName evidence="10">CDP-diacylglycerol--glycerol-3-phosphate 3-phosphatidyltransferase</fullName>
        <ecNumber evidence="10">2.7.8.5</ecNumber>
    </recommendedName>
</protein>
<keyword evidence="14" id="KW-1185">Reference proteome</keyword>
<keyword evidence="10" id="KW-0067">ATP-binding</keyword>
<name>A0A8S1TZK9_9CILI</name>
<keyword evidence="6 10" id="KW-0443">Lipid metabolism</keyword>
<keyword evidence="10" id="KW-0496">Mitochondrion</keyword>
<keyword evidence="4 10" id="KW-0808">Transferase</keyword>
<dbReference type="PANTHER" id="PTHR12586">
    <property type="entry name" value="CDP-DIACYLGLYCEROL--SERINE O-PHOSPHATIDYLTRANSFERASE"/>
    <property type="match status" value="1"/>
</dbReference>
<feature type="region of interest" description="Disordered" evidence="11">
    <location>
        <begin position="246"/>
        <end position="281"/>
    </location>
</feature>
<dbReference type="Proteomes" id="UP000689195">
    <property type="component" value="Unassembled WGS sequence"/>
</dbReference>
<evidence type="ECO:0000256" key="5">
    <source>
        <dbReference type="ARBA" id="ARBA00022737"/>
    </source>
</evidence>
<dbReference type="GO" id="GO:0008444">
    <property type="term" value="F:CDP-diacylglycerol-glycerol-3-phosphate 3-phosphatidyltransferase activity"/>
    <property type="evidence" value="ECO:0007669"/>
    <property type="project" value="UniProtKB-EC"/>
</dbReference>
<comment type="subcellular location">
    <subcellularLocation>
        <location evidence="10">Mitochondrion</location>
    </subcellularLocation>
</comment>
<dbReference type="PROSITE" id="PS50035">
    <property type="entry name" value="PLD"/>
    <property type="match status" value="1"/>
</dbReference>
<dbReference type="CDD" id="cd09137">
    <property type="entry name" value="PLDc_PGS1_euk_2"/>
    <property type="match status" value="1"/>
</dbReference>
<dbReference type="GO" id="GO:0032049">
    <property type="term" value="P:cardiolipin biosynthetic process"/>
    <property type="evidence" value="ECO:0007669"/>
    <property type="project" value="InterPro"/>
</dbReference>
<dbReference type="InterPro" id="IPR016270">
    <property type="entry name" value="PGS1"/>
</dbReference>
<keyword evidence="5" id="KW-0677">Repeat</keyword>
<evidence type="ECO:0000256" key="3">
    <source>
        <dbReference type="ARBA" id="ARBA00022516"/>
    </source>
</evidence>
<evidence type="ECO:0000256" key="4">
    <source>
        <dbReference type="ARBA" id="ARBA00022679"/>
    </source>
</evidence>
<organism evidence="13 14">
    <name type="scientific">Paramecium pentaurelia</name>
    <dbReference type="NCBI Taxonomy" id="43138"/>
    <lineage>
        <taxon>Eukaryota</taxon>
        <taxon>Sar</taxon>
        <taxon>Alveolata</taxon>
        <taxon>Ciliophora</taxon>
        <taxon>Intramacronucleata</taxon>
        <taxon>Oligohymenophorea</taxon>
        <taxon>Peniculida</taxon>
        <taxon>Parameciidae</taxon>
        <taxon>Paramecium</taxon>
    </lineage>
</organism>
<evidence type="ECO:0000256" key="1">
    <source>
        <dbReference type="ARBA" id="ARBA00005042"/>
    </source>
</evidence>
<gene>
    <name evidence="13" type="ORF">PPENT_87.1.T0280138</name>
</gene>
<keyword evidence="8 10" id="KW-1208">Phospholipid metabolism</keyword>
<dbReference type="OrthoDB" id="10250191at2759"/>
<dbReference type="InterPro" id="IPR001736">
    <property type="entry name" value="PLipase_D/transphosphatidylase"/>
</dbReference>
<comment type="function">
    <text evidence="10">Functions in the biosynthesis of the anionic phospholipids phosphatidylglycerol and cardiolipin.</text>
</comment>
<comment type="similarity">
    <text evidence="2 10">Belongs to the CDP-alcohol phosphatidyltransferase class-II family.</text>
</comment>
<evidence type="ECO:0000259" key="12">
    <source>
        <dbReference type="PROSITE" id="PS50035"/>
    </source>
</evidence>
<evidence type="ECO:0000313" key="13">
    <source>
        <dbReference type="EMBL" id="CAD8156116.1"/>
    </source>
</evidence>
<keyword evidence="7 10" id="KW-0594">Phospholipid biosynthesis</keyword>
<evidence type="ECO:0000256" key="11">
    <source>
        <dbReference type="SAM" id="MobiDB-lite"/>
    </source>
</evidence>
<dbReference type="PIRSF" id="PIRSF000850">
    <property type="entry name" value="Phospholipase_D_PSS"/>
    <property type="match status" value="1"/>
</dbReference>
<dbReference type="EC" id="2.7.8.5" evidence="10"/>
<comment type="caution">
    <text evidence="13">The sequence shown here is derived from an EMBL/GenBank/DDBJ whole genome shotgun (WGS) entry which is preliminary data.</text>
</comment>
<dbReference type="EMBL" id="CAJJDO010000028">
    <property type="protein sequence ID" value="CAD8156116.1"/>
    <property type="molecule type" value="Genomic_DNA"/>
</dbReference>
<comment type="catalytic activity">
    <reaction evidence="9 10">
        <text>a CDP-1,2-diacyl-sn-glycerol + sn-glycerol 3-phosphate = a 1,2-diacyl-sn-glycero-3-phospho-(1'-sn-glycero-3'-phosphate) + CMP + H(+)</text>
        <dbReference type="Rhea" id="RHEA:12593"/>
        <dbReference type="ChEBI" id="CHEBI:15378"/>
        <dbReference type="ChEBI" id="CHEBI:57597"/>
        <dbReference type="ChEBI" id="CHEBI:58332"/>
        <dbReference type="ChEBI" id="CHEBI:60110"/>
        <dbReference type="ChEBI" id="CHEBI:60377"/>
        <dbReference type="EC" id="2.7.8.5"/>
    </reaction>
</comment>